<keyword evidence="3" id="KW-1185">Reference proteome</keyword>
<feature type="region of interest" description="Disordered" evidence="1">
    <location>
        <begin position="189"/>
        <end position="208"/>
    </location>
</feature>
<protein>
    <submittedName>
        <fullName evidence="2">Uncharacterized protein</fullName>
    </submittedName>
</protein>
<sequence length="247" mass="26976">MTMELQELRDQLAQLQSENVRLQERLAVRETPADSGASTSTDSGTTSSRHRTNGSPAEHVTIFGMVVPQRGLLVVKEPFRQQASDGVKGVIGMNVIKECYYQLFSQHGSHLFDLPEIRLAPPLWQRALQHCHRMESQTLQPERGVAKVRGTALLEPLDDCQSLQQGLLISPAMVNIHQGLIQVTGAPSCPKPGSGPQMASGCPTSGQLRPRVTGWTPTSPTYGQPCPQLTVWTTTKTLYPSDSRPAS</sequence>
<dbReference type="Proteomes" id="UP001497482">
    <property type="component" value="Chromosome 16"/>
</dbReference>
<dbReference type="AlphaFoldDB" id="A0AAV2K5X7"/>
<evidence type="ECO:0000313" key="3">
    <source>
        <dbReference type="Proteomes" id="UP001497482"/>
    </source>
</evidence>
<feature type="compositionally biased region" description="Low complexity" evidence="1">
    <location>
        <begin position="33"/>
        <end position="47"/>
    </location>
</feature>
<reference evidence="2 3" key="1">
    <citation type="submission" date="2024-04" db="EMBL/GenBank/DDBJ databases">
        <authorList>
            <person name="Waldvogel A.-M."/>
            <person name="Schoenle A."/>
        </authorList>
    </citation>
    <scope>NUCLEOTIDE SEQUENCE [LARGE SCALE GENOMIC DNA]</scope>
</reference>
<evidence type="ECO:0000313" key="2">
    <source>
        <dbReference type="EMBL" id="CAL1583853.1"/>
    </source>
</evidence>
<organism evidence="2 3">
    <name type="scientific">Knipowitschia caucasica</name>
    <name type="common">Caucasian dwarf goby</name>
    <name type="synonym">Pomatoschistus caucasicus</name>
    <dbReference type="NCBI Taxonomy" id="637954"/>
    <lineage>
        <taxon>Eukaryota</taxon>
        <taxon>Metazoa</taxon>
        <taxon>Chordata</taxon>
        <taxon>Craniata</taxon>
        <taxon>Vertebrata</taxon>
        <taxon>Euteleostomi</taxon>
        <taxon>Actinopterygii</taxon>
        <taxon>Neopterygii</taxon>
        <taxon>Teleostei</taxon>
        <taxon>Neoteleostei</taxon>
        <taxon>Acanthomorphata</taxon>
        <taxon>Gobiaria</taxon>
        <taxon>Gobiiformes</taxon>
        <taxon>Gobioidei</taxon>
        <taxon>Gobiidae</taxon>
        <taxon>Gobiinae</taxon>
        <taxon>Knipowitschia</taxon>
    </lineage>
</organism>
<proteinExistence type="predicted"/>
<gene>
    <name evidence="2" type="ORF">KC01_LOCUS14275</name>
</gene>
<dbReference type="EMBL" id="OZ035838">
    <property type="protein sequence ID" value="CAL1583853.1"/>
    <property type="molecule type" value="Genomic_DNA"/>
</dbReference>
<name>A0AAV2K5X7_KNICA</name>
<accession>A0AAV2K5X7</accession>
<evidence type="ECO:0000256" key="1">
    <source>
        <dbReference type="SAM" id="MobiDB-lite"/>
    </source>
</evidence>
<feature type="region of interest" description="Disordered" evidence="1">
    <location>
        <begin position="27"/>
        <end position="57"/>
    </location>
</feature>